<protein>
    <submittedName>
        <fullName evidence="2">Phosphoribosyl 1,2-cyclic phosphodiesterase</fullName>
    </submittedName>
</protein>
<dbReference type="PANTHER" id="PTHR47619:SF1">
    <property type="entry name" value="EXODEOXYRIBONUCLEASE WALJ"/>
    <property type="match status" value="1"/>
</dbReference>
<evidence type="ECO:0000313" key="3">
    <source>
        <dbReference type="Proteomes" id="UP000582837"/>
    </source>
</evidence>
<gene>
    <name evidence="2" type="ORF">HNQ61_001763</name>
</gene>
<comment type="caution">
    <text evidence="2">The sequence shown here is derived from an EMBL/GenBank/DDBJ whole genome shotgun (WGS) entry which is preliminary data.</text>
</comment>
<reference evidence="2 3" key="1">
    <citation type="submission" date="2020-08" db="EMBL/GenBank/DDBJ databases">
        <title>Genomic Encyclopedia of Type Strains, Phase IV (KMG-IV): sequencing the most valuable type-strain genomes for metagenomic binning, comparative biology and taxonomic classification.</title>
        <authorList>
            <person name="Goeker M."/>
        </authorList>
    </citation>
    <scope>NUCLEOTIDE SEQUENCE [LARGE SCALE GENOMIC DNA]</scope>
    <source>
        <strain evidence="2 3">DSM 29007</strain>
    </source>
</reference>
<dbReference type="Proteomes" id="UP000582837">
    <property type="component" value="Unassembled WGS sequence"/>
</dbReference>
<dbReference type="RefSeq" id="WP_170039935.1">
    <property type="nucleotide sequence ID" value="NZ_JABDTL010000002.1"/>
</dbReference>
<dbReference type="InterPro" id="IPR052533">
    <property type="entry name" value="WalJ/YycJ-like"/>
</dbReference>
<evidence type="ECO:0000259" key="1">
    <source>
        <dbReference type="SMART" id="SM00849"/>
    </source>
</evidence>
<proteinExistence type="predicted"/>
<dbReference type="SMART" id="SM00849">
    <property type="entry name" value="Lactamase_B"/>
    <property type="match status" value="1"/>
</dbReference>
<organism evidence="2 3">
    <name type="scientific">Longimicrobium terrae</name>
    <dbReference type="NCBI Taxonomy" id="1639882"/>
    <lineage>
        <taxon>Bacteria</taxon>
        <taxon>Pseudomonadati</taxon>
        <taxon>Gemmatimonadota</taxon>
        <taxon>Longimicrobiia</taxon>
        <taxon>Longimicrobiales</taxon>
        <taxon>Longimicrobiaceae</taxon>
        <taxon>Longimicrobium</taxon>
    </lineage>
</organism>
<keyword evidence="3" id="KW-1185">Reference proteome</keyword>
<dbReference type="Gene3D" id="3.60.15.10">
    <property type="entry name" value="Ribonuclease Z/Hydroxyacylglutathione hydrolase-like"/>
    <property type="match status" value="1"/>
</dbReference>
<name>A0A841GXE6_9BACT</name>
<dbReference type="AlphaFoldDB" id="A0A841GXE6"/>
<accession>A0A841GXE6</accession>
<sequence>MQVTLLGSGSRGNAVLIESGETRLLVDAGFSGRDLERRLAEVQVDPASLTALLVTHDHGDHTRGMGVAARRWNLPLYLTELTRNVCGSLLDGSEDVRPYSSAEPVRIGGLIVTPFLTVHDAIDPVAVTVTEAATSEKLGIATDLGRATAGVRHALQGCDVLVLESNHDEILLRESPYPWSVKARIGGSHGHLSNRAAAELVGELYHDNLCAVVLAHLSEQANDPHLARDVVGMALERRRYEGTLEVARQESPLAPIDVSRMRRQRLPAQTSLF</sequence>
<feature type="domain" description="Metallo-beta-lactamase" evidence="1">
    <location>
        <begin position="11"/>
        <end position="189"/>
    </location>
</feature>
<evidence type="ECO:0000313" key="2">
    <source>
        <dbReference type="EMBL" id="MBB6070146.1"/>
    </source>
</evidence>
<dbReference type="Pfam" id="PF12706">
    <property type="entry name" value="Lactamase_B_2"/>
    <property type="match status" value="1"/>
</dbReference>
<dbReference type="InterPro" id="IPR036866">
    <property type="entry name" value="RibonucZ/Hydroxyglut_hydro"/>
</dbReference>
<dbReference type="InterPro" id="IPR001279">
    <property type="entry name" value="Metallo-B-lactamas"/>
</dbReference>
<dbReference type="SUPFAM" id="SSF56281">
    <property type="entry name" value="Metallo-hydrolase/oxidoreductase"/>
    <property type="match status" value="1"/>
</dbReference>
<dbReference type="EMBL" id="JACHIA010000003">
    <property type="protein sequence ID" value="MBB6070146.1"/>
    <property type="molecule type" value="Genomic_DNA"/>
</dbReference>
<dbReference type="PANTHER" id="PTHR47619">
    <property type="entry name" value="METALLO-HYDROLASE YYCJ-RELATED"/>
    <property type="match status" value="1"/>
</dbReference>